<comment type="caution">
    <text evidence="4">The sequence shown here is derived from an EMBL/GenBank/DDBJ whole genome shotgun (WGS) entry which is preliminary data.</text>
</comment>
<evidence type="ECO:0000256" key="1">
    <source>
        <dbReference type="ARBA" id="ARBA00093462"/>
    </source>
</evidence>
<evidence type="ECO:0000259" key="3">
    <source>
        <dbReference type="Pfam" id="PF21984"/>
    </source>
</evidence>
<dbReference type="OrthoDB" id="9770238at2"/>
<dbReference type="NCBIfam" id="TIGR01446">
    <property type="entry name" value="DnaD_dom"/>
    <property type="match status" value="1"/>
</dbReference>
<name>A0A0C2HE62_9STAP</name>
<reference evidence="4 6" key="1">
    <citation type="submission" date="2015-01" db="EMBL/GenBank/DDBJ databases">
        <title>Genome sequences of high lactate-tolerant strain Salinicoccus roseus W12 with industrial interest.</title>
        <authorList>
            <person name="Wang H."/>
            <person name="Yu B."/>
        </authorList>
    </citation>
    <scope>NUCLEOTIDE SEQUENCE [LARGE SCALE GENOMIC DNA]</scope>
    <source>
        <strain evidence="4 6">W12</strain>
    </source>
</reference>
<accession>A0A0C2HE62</accession>
<evidence type="ECO:0000313" key="5">
    <source>
        <dbReference type="EMBL" id="MDB0579113.1"/>
    </source>
</evidence>
<proteinExistence type="inferred from homology"/>
<dbReference type="GeneID" id="77844114"/>
<feature type="domain" description="DnaD N-terminal" evidence="3">
    <location>
        <begin position="14"/>
        <end position="108"/>
    </location>
</feature>
<dbReference type="InterPro" id="IPR034829">
    <property type="entry name" value="DnaD-like_sf"/>
</dbReference>
<comment type="similarity">
    <text evidence="1">Belongs to the DnaB/DnaD family.</text>
</comment>
<dbReference type="Pfam" id="PF07261">
    <property type="entry name" value="DnaB_2"/>
    <property type="match status" value="1"/>
</dbReference>
<evidence type="ECO:0000313" key="4">
    <source>
        <dbReference type="EMBL" id="KIH71965.1"/>
    </source>
</evidence>
<dbReference type="EMBL" id="JABEVU030000001">
    <property type="protein sequence ID" value="MDB0579113.1"/>
    <property type="molecule type" value="Genomic_DNA"/>
</dbReference>
<reference evidence="5" key="3">
    <citation type="submission" date="2022-12" db="EMBL/GenBank/DDBJ databases">
        <title>Genome analysis and biological profiling of marine Salinicoccus roseus MOSEL-ME25.</title>
        <authorList>
            <person name="Mirza F.T."/>
            <person name="Xie Y."/>
            <person name="Shinwari Z.K."/>
        </authorList>
    </citation>
    <scope>NUCLEOTIDE SEQUENCE</scope>
    <source>
        <strain evidence="5">MOSEL-ME25</strain>
    </source>
</reference>
<organism evidence="4 6">
    <name type="scientific">Salinicoccus roseus</name>
    <dbReference type="NCBI Taxonomy" id="45670"/>
    <lineage>
        <taxon>Bacteria</taxon>
        <taxon>Bacillati</taxon>
        <taxon>Bacillota</taxon>
        <taxon>Bacilli</taxon>
        <taxon>Bacillales</taxon>
        <taxon>Staphylococcaceae</taxon>
        <taxon>Salinicoccus</taxon>
    </lineage>
</organism>
<dbReference type="STRING" id="45670.SN16_00980"/>
<dbReference type="SUPFAM" id="SSF158499">
    <property type="entry name" value="DnaD domain-like"/>
    <property type="match status" value="1"/>
</dbReference>
<dbReference type="Proteomes" id="UP000031546">
    <property type="component" value="Unassembled WGS sequence"/>
</dbReference>
<evidence type="ECO:0000259" key="2">
    <source>
        <dbReference type="Pfam" id="PF07261"/>
    </source>
</evidence>
<keyword evidence="7" id="KW-1185">Reference proteome</keyword>
<dbReference type="EMBL" id="JXII01000001">
    <property type="protein sequence ID" value="KIH71965.1"/>
    <property type="molecule type" value="Genomic_DNA"/>
</dbReference>
<evidence type="ECO:0000313" key="6">
    <source>
        <dbReference type="Proteomes" id="UP000031546"/>
    </source>
</evidence>
<dbReference type="InterPro" id="IPR006343">
    <property type="entry name" value="DnaB/C_C"/>
</dbReference>
<feature type="domain" description="DnaB/C C-terminal" evidence="2">
    <location>
        <begin position="122"/>
        <end position="179"/>
    </location>
</feature>
<dbReference type="Proteomes" id="UP000527860">
    <property type="component" value="Unassembled WGS sequence"/>
</dbReference>
<reference evidence="5" key="2">
    <citation type="submission" date="2020-04" db="EMBL/GenBank/DDBJ databases">
        <authorList>
            <person name="Tanveer F."/>
            <person name="Xie Y."/>
            <person name="Shinwari Z.K."/>
        </authorList>
    </citation>
    <scope>NUCLEOTIDE SEQUENCE</scope>
    <source>
        <strain evidence="5">MOSEL-ME25</strain>
    </source>
</reference>
<dbReference type="AlphaFoldDB" id="A0A0C2HE62"/>
<protein>
    <submittedName>
        <fullName evidence="5">DnaD domain protein</fullName>
    </submittedName>
</protein>
<dbReference type="InterPro" id="IPR053843">
    <property type="entry name" value="DnaD_N"/>
</dbReference>
<dbReference type="Gene3D" id="1.10.10.10">
    <property type="entry name" value="Winged helix-like DNA-binding domain superfamily/Winged helix DNA-binding domain"/>
    <property type="match status" value="1"/>
</dbReference>
<dbReference type="Gene3D" id="1.10.10.630">
    <property type="entry name" value="DnaD domain-like"/>
    <property type="match status" value="1"/>
</dbReference>
<dbReference type="Pfam" id="PF21984">
    <property type="entry name" value="DnaD_N"/>
    <property type="match status" value="1"/>
</dbReference>
<dbReference type="InterPro" id="IPR036388">
    <property type="entry name" value="WH-like_DNA-bd_sf"/>
</dbReference>
<evidence type="ECO:0000313" key="7">
    <source>
        <dbReference type="Proteomes" id="UP000527860"/>
    </source>
</evidence>
<dbReference type="RefSeq" id="WP_040104738.1">
    <property type="nucleotide sequence ID" value="NZ_JABEVU030000001.1"/>
</dbReference>
<sequence length="206" mass="23870">MFEEYIRYMNIPVNKVLLDCYSELDLDESSFVILVKLMDIHQRSSQLPEFSHLSKGTTMSESQIAGLIQGLIQKELLEVETIREEGKYIERFNLEPLYGKLSRLMESTAPEKADPSEIRSLFEYVEGLYGRVISPNEFERINSWLEDSGYSPQTIRDAVDLAYQNQITSLQYVERILNQTGRDAPADKVDRMPVRSWLEGEDVFDQ</sequence>
<gene>
    <name evidence="5" type="ORF">F7P68_0000990</name>
    <name evidence="4" type="ORF">SN16_00980</name>
</gene>